<evidence type="ECO:0000256" key="2">
    <source>
        <dbReference type="ARBA" id="ARBA00022475"/>
    </source>
</evidence>
<evidence type="ECO:0000256" key="4">
    <source>
        <dbReference type="ARBA" id="ARBA00022729"/>
    </source>
</evidence>
<feature type="transmembrane region" description="Helical" evidence="13">
    <location>
        <begin position="664"/>
        <end position="686"/>
    </location>
</feature>
<keyword evidence="11" id="KW-0807">Transducer</keyword>
<keyword evidence="17" id="KW-1185">Reference proteome</keyword>
<keyword evidence="4" id="KW-0732">Signal</keyword>
<protein>
    <submittedName>
        <fullName evidence="16">Adhesion G protein-coupled receptor L3</fullName>
    </submittedName>
</protein>
<feature type="domain" description="GAIN-B" evidence="14">
    <location>
        <begin position="436"/>
        <end position="594"/>
    </location>
</feature>
<keyword evidence="5 13" id="KW-1133">Transmembrane helix</keyword>
<keyword evidence="6" id="KW-0297">G-protein coupled receptor</keyword>
<dbReference type="InterPro" id="IPR017981">
    <property type="entry name" value="GPCR_2-like_7TM"/>
</dbReference>
<dbReference type="Pfam" id="PF00002">
    <property type="entry name" value="7tm_2"/>
    <property type="match status" value="1"/>
</dbReference>
<evidence type="ECO:0000256" key="6">
    <source>
        <dbReference type="ARBA" id="ARBA00023040"/>
    </source>
</evidence>
<dbReference type="InterPro" id="IPR057244">
    <property type="entry name" value="GAIN_B"/>
</dbReference>
<feature type="compositionally biased region" description="Low complexity" evidence="12">
    <location>
        <begin position="108"/>
        <end position="138"/>
    </location>
</feature>
<dbReference type="InterPro" id="IPR036445">
    <property type="entry name" value="GPCR_2_extracell_dom_sf"/>
</dbReference>
<feature type="transmembrane region" description="Helical" evidence="13">
    <location>
        <begin position="1188"/>
        <end position="1206"/>
    </location>
</feature>
<dbReference type="InterPro" id="IPR048072">
    <property type="entry name" value="7tmB2_latrophilin-like"/>
</dbReference>
<keyword evidence="9 16" id="KW-0675">Receptor</keyword>
<dbReference type="Proteomes" id="UP000326759">
    <property type="component" value="Unassembled WGS sequence"/>
</dbReference>
<gene>
    <name evidence="16" type="primary">ADGRL3</name>
    <name evidence="16" type="ORF">Anas_04464</name>
</gene>
<dbReference type="PANTHER" id="PTHR12011:SF347">
    <property type="entry name" value="FI21270P1-RELATED"/>
    <property type="match status" value="1"/>
</dbReference>
<feature type="transmembrane region" description="Helical" evidence="13">
    <location>
        <begin position="795"/>
        <end position="818"/>
    </location>
</feature>
<evidence type="ECO:0000256" key="8">
    <source>
        <dbReference type="ARBA" id="ARBA00023157"/>
    </source>
</evidence>
<dbReference type="Pfam" id="PF16489">
    <property type="entry name" value="GAIN"/>
    <property type="match status" value="1"/>
</dbReference>
<evidence type="ECO:0000256" key="1">
    <source>
        <dbReference type="ARBA" id="ARBA00004651"/>
    </source>
</evidence>
<feature type="compositionally biased region" description="Polar residues" evidence="12">
    <location>
        <begin position="439"/>
        <end position="455"/>
    </location>
</feature>
<feature type="compositionally biased region" description="Polar residues" evidence="12">
    <location>
        <begin position="1164"/>
        <end position="1181"/>
    </location>
</feature>
<evidence type="ECO:0000256" key="5">
    <source>
        <dbReference type="ARBA" id="ARBA00022989"/>
    </source>
</evidence>
<dbReference type="InterPro" id="IPR000832">
    <property type="entry name" value="GPCR_2_secretin-like"/>
</dbReference>
<dbReference type="GO" id="GO:0004930">
    <property type="term" value="F:G protein-coupled receptor activity"/>
    <property type="evidence" value="ECO:0007669"/>
    <property type="project" value="UniProtKB-KW"/>
</dbReference>
<keyword evidence="10" id="KW-0325">Glycoprotein</keyword>
<evidence type="ECO:0000313" key="17">
    <source>
        <dbReference type="Proteomes" id="UP000326759"/>
    </source>
</evidence>
<feature type="region of interest" description="Disordered" evidence="12">
    <location>
        <begin position="1153"/>
        <end position="1181"/>
    </location>
</feature>
<evidence type="ECO:0000313" key="16">
    <source>
        <dbReference type="EMBL" id="KAB7506979.1"/>
    </source>
</evidence>
<dbReference type="InterPro" id="IPR017983">
    <property type="entry name" value="GPCR_2_secretin-like_CS"/>
</dbReference>
<feature type="compositionally biased region" description="Basic and acidic residues" evidence="12">
    <location>
        <begin position="42"/>
        <end position="53"/>
    </location>
</feature>
<feature type="region of interest" description="Disordered" evidence="12">
    <location>
        <begin position="42"/>
        <end position="197"/>
    </location>
</feature>
<feature type="transmembrane region" description="Helical" evidence="13">
    <location>
        <begin position="640"/>
        <end position="658"/>
    </location>
</feature>
<feature type="transmembrane region" description="Helical" evidence="13">
    <location>
        <begin position="605"/>
        <end position="628"/>
    </location>
</feature>
<comment type="subcellular location">
    <subcellularLocation>
        <location evidence="1">Cell membrane</location>
        <topology evidence="1">Multi-pass membrane protein</topology>
    </subcellularLocation>
</comment>
<evidence type="ECO:0000256" key="9">
    <source>
        <dbReference type="ARBA" id="ARBA00023170"/>
    </source>
</evidence>
<dbReference type="PROSITE" id="PS50261">
    <property type="entry name" value="G_PROTEIN_RECEP_F2_4"/>
    <property type="match status" value="1"/>
</dbReference>
<accession>A0A5N5TLG6</accession>
<dbReference type="EMBL" id="SEYY01000563">
    <property type="protein sequence ID" value="KAB7506979.1"/>
    <property type="molecule type" value="Genomic_DNA"/>
</dbReference>
<evidence type="ECO:0000259" key="14">
    <source>
        <dbReference type="PROSITE" id="PS50221"/>
    </source>
</evidence>
<dbReference type="Gene3D" id="2.60.220.50">
    <property type="match status" value="1"/>
</dbReference>
<evidence type="ECO:0000256" key="3">
    <source>
        <dbReference type="ARBA" id="ARBA00022692"/>
    </source>
</evidence>
<dbReference type="CDD" id="cd15440">
    <property type="entry name" value="7tmB2_latrophilin-like_invertebrate"/>
    <property type="match status" value="1"/>
</dbReference>
<keyword evidence="2" id="KW-1003">Cell membrane</keyword>
<dbReference type="InterPro" id="IPR046338">
    <property type="entry name" value="GAIN_dom_sf"/>
</dbReference>
<evidence type="ECO:0000256" key="12">
    <source>
        <dbReference type="SAM" id="MobiDB-lite"/>
    </source>
</evidence>
<feature type="region of interest" description="Disordered" evidence="12">
    <location>
        <begin position="1347"/>
        <end position="1395"/>
    </location>
</feature>
<dbReference type="FunFam" id="1.20.1070.10:FF:000200">
    <property type="entry name" value="Adhesion G protein-coupled receptor L3"/>
    <property type="match status" value="1"/>
</dbReference>
<reference evidence="16 17" key="1">
    <citation type="journal article" date="2019" name="PLoS Biol.">
        <title>Sex chromosomes control vertical transmission of feminizing Wolbachia symbionts in an isopod.</title>
        <authorList>
            <person name="Becking T."/>
            <person name="Chebbi M.A."/>
            <person name="Giraud I."/>
            <person name="Moumen B."/>
            <person name="Laverre T."/>
            <person name="Caubet Y."/>
            <person name="Peccoud J."/>
            <person name="Gilbert C."/>
            <person name="Cordaux R."/>
        </authorList>
    </citation>
    <scope>NUCLEOTIDE SEQUENCE [LARGE SCALE GENOMIC DNA]</scope>
    <source>
        <strain evidence="16">ANa2</strain>
        <tissue evidence="16">Whole body excluding digestive tract and cuticle</tissue>
    </source>
</reference>
<dbReference type="OrthoDB" id="1100386at2759"/>
<keyword evidence="8" id="KW-1015">Disulfide bond</keyword>
<dbReference type="PRINTS" id="PR00249">
    <property type="entry name" value="GPCRSECRETIN"/>
</dbReference>
<evidence type="ECO:0000256" key="10">
    <source>
        <dbReference type="ARBA" id="ARBA00023180"/>
    </source>
</evidence>
<feature type="transmembrane region" description="Helical" evidence="13">
    <location>
        <begin position="707"/>
        <end position="727"/>
    </location>
</feature>
<feature type="region of interest" description="Disordered" evidence="12">
    <location>
        <begin position="435"/>
        <end position="455"/>
    </location>
</feature>
<feature type="transmembrane region" description="Helical" evidence="13">
    <location>
        <begin position="824"/>
        <end position="846"/>
    </location>
</feature>
<dbReference type="Pfam" id="PF01825">
    <property type="entry name" value="GPS"/>
    <property type="match status" value="1"/>
</dbReference>
<feature type="domain" description="G-protein coupled receptors family 2 profile 2" evidence="15">
    <location>
        <begin position="603"/>
        <end position="848"/>
    </location>
</feature>
<feature type="compositionally biased region" description="Basic and acidic residues" evidence="12">
    <location>
        <begin position="173"/>
        <end position="192"/>
    </location>
</feature>
<dbReference type="Gene3D" id="1.25.40.610">
    <property type="match status" value="1"/>
</dbReference>
<dbReference type="SMART" id="SM00303">
    <property type="entry name" value="GPS"/>
    <property type="match status" value="1"/>
</dbReference>
<dbReference type="GO" id="GO:0005886">
    <property type="term" value="C:plasma membrane"/>
    <property type="evidence" value="ECO:0007669"/>
    <property type="project" value="UniProtKB-SubCell"/>
</dbReference>
<evidence type="ECO:0000256" key="7">
    <source>
        <dbReference type="ARBA" id="ARBA00023136"/>
    </source>
</evidence>
<keyword evidence="3 13" id="KW-0812">Transmembrane</keyword>
<comment type="caution">
    <text evidence="16">The sequence shown here is derived from an EMBL/GenBank/DDBJ whole genome shotgun (WGS) entry which is preliminary data.</text>
</comment>
<dbReference type="InterPro" id="IPR000203">
    <property type="entry name" value="GPS"/>
</dbReference>
<dbReference type="GO" id="GO:0007166">
    <property type="term" value="P:cell surface receptor signaling pathway"/>
    <property type="evidence" value="ECO:0007669"/>
    <property type="project" value="InterPro"/>
</dbReference>
<dbReference type="PANTHER" id="PTHR12011">
    <property type="entry name" value="ADHESION G-PROTEIN COUPLED RECEPTOR"/>
    <property type="match status" value="1"/>
</dbReference>
<proteinExistence type="predicted"/>
<dbReference type="InterPro" id="IPR032471">
    <property type="entry name" value="AGRL2-4_GAIN_subdom_A"/>
</dbReference>
<feature type="region of interest" description="Disordered" evidence="12">
    <location>
        <begin position="1219"/>
        <end position="1241"/>
    </location>
</feature>
<evidence type="ECO:0000259" key="15">
    <source>
        <dbReference type="PROSITE" id="PS50261"/>
    </source>
</evidence>
<evidence type="ECO:0000256" key="11">
    <source>
        <dbReference type="ARBA" id="ARBA00023224"/>
    </source>
</evidence>
<keyword evidence="7 13" id="KW-0472">Membrane</keyword>
<dbReference type="Gene3D" id="1.20.1070.10">
    <property type="entry name" value="Rhodopsin 7-helix transmembrane proteins"/>
    <property type="match status" value="1"/>
</dbReference>
<dbReference type="PROSITE" id="PS00650">
    <property type="entry name" value="G_PROTEIN_RECEP_F2_2"/>
    <property type="match status" value="1"/>
</dbReference>
<feature type="compositionally biased region" description="Low complexity" evidence="12">
    <location>
        <begin position="1365"/>
        <end position="1374"/>
    </location>
</feature>
<feature type="non-terminal residue" evidence="16">
    <location>
        <position position="1"/>
    </location>
</feature>
<sequence length="1570" mass="173706">ASKIKTVVYQRLQEVNPPSHTARPRPPWFLATKTTISTITEDHAGPAHHDTPFPRDPPQGMFPEMHQMKGVSNEGGVNYEEGLKSDGDDDSSSSTTTTTLRPPPWLITNSTKNVTVTPTTTSTTTTTTTSTTTTASTTIHASPKPSKEISSPGVVKVTSSTLAPDHLPGVIDKGIEDTKEREDSEGHEDPKRIHYGLRKQKYPTERVLVTILHGVRHLRGRGLFWNWTRSGEVAVQSCPGGASGWATRPCAPRGWVSPPDLGDCRSVWLSSLLTRTKSEAESKDGALAVAEDLTKVTRDRKLYGGDITATARLVSELTRRMGEDLSSFPDGAQREALVTELVEETLKTVSNLVVWQRPAWGDLGPSEHNSAESKKPLSSSLIIFIMKKRFLLPHPIYVLETRNVGRVTFPTQEDPWPSQESPSPFYQSSLYSEDGDGFTLSSSEVPSPTSDTQTHQDFITLPPEALLENSENGLVKMVFFSYKGLENLLQPQKNYRYIEGGIRSLNRTRVLNSRVISASLGAGRHIELSEPVFITFTMIRTENVSNAACVFWDFTTNSWSEEGCSVILYNITHATCRCDHLTNFAVLMDVHASPISPQHQVALSVITYVGCVISIVGLLLATIVFHAFKGLKSDRTTIHKNLCICLLVGEAIFIGGITRTDQPIVCSVVAGLLHYFFLAAFAWMLLEGFQLYITLIEVFEAEKSRVRWYYVTAYGFPAVVVAVSAFIDPNSYGTDTVCWLRTDNYFIFAFVGPVLLVLVANSIFLALSLVLMCRHAQNSAVLKNKETSKLESLRSWIRGAVILMFLLGLTWTFGLLYLDQATVAMAYVFTVLNSLQGLFIFVFHCLQNDKVKTETNRLCRRYTWLRACLCYSRSHSTPTASTKTDAHNSQLAHSQASNSVGTFCTTVHQHNDASCLCVDLERISLNHNTQVSSSSSSSECPSSSHSLATEGLSKSHINLPVLHHPEPHRDYQNALPLHIQQLHAAQIYATPPSTPPLSELYDIANPHIHLSPHKHFLHCKKGSHQVPQIPNHQENIYVETRYCAQAINVCPHAQPHSNELISLNPPFVQIARNQVTPNVELKSAVALHKFPTIIEQRDRPTISLEEDESNYLRPKYHYPSSSSTHTCPHASHHPPLSLPSPLCTVPEPLSVTSKPTLLHHPSRSSDFSQTTPTPNETWQGENQGIKSSFVETFLICFILMSLHFTTRETCMRKYSFKSCGRDSGHGGSEQEESPRTGPPAKISSLRLNNNVNAHHNNDRPHIVNPFAAAAALEHSSNPAAILPDYRMAGDVSSLRYQCASLPGVRVAHRNQSPWNHTYTEIPDGVVVRPLEASGPDPVYEEIEREARSEIQVSDMSDEDGRRQSSDISRQSSRSYGDHRPLLPYTLPDRNCPASLQTADPRFQQRLRHSDQMNLGDNQLQSGNRLQPQLDHTIVSAGHILPLSHASANGNHPLPPGNGHIGSPIVDVQQYQEAVLSALGHNTVVQPLSEPNLRSWEAVQRHRDLQQLQHLGEMTVAVLNGEQVVCKLKSPLAPIHENSSSQATTVATATVGAATSGNSERYLPPQTYSHC</sequence>
<name>A0A5N5TLG6_9CRUS</name>
<dbReference type="PROSITE" id="PS50221">
    <property type="entry name" value="GAIN_B"/>
    <property type="match status" value="1"/>
</dbReference>
<dbReference type="Gene3D" id="4.10.1240.10">
    <property type="entry name" value="GPCR, family 2, extracellular hormone receptor domain"/>
    <property type="match status" value="1"/>
</dbReference>
<feature type="transmembrane region" description="Helical" evidence="13">
    <location>
        <begin position="747"/>
        <end position="774"/>
    </location>
</feature>
<evidence type="ECO:0000256" key="13">
    <source>
        <dbReference type="SAM" id="Phobius"/>
    </source>
</evidence>
<organism evidence="16 17">
    <name type="scientific">Armadillidium nasatum</name>
    <dbReference type="NCBI Taxonomy" id="96803"/>
    <lineage>
        <taxon>Eukaryota</taxon>
        <taxon>Metazoa</taxon>
        <taxon>Ecdysozoa</taxon>
        <taxon>Arthropoda</taxon>
        <taxon>Crustacea</taxon>
        <taxon>Multicrustacea</taxon>
        <taxon>Malacostraca</taxon>
        <taxon>Eumalacostraca</taxon>
        <taxon>Peracarida</taxon>
        <taxon>Isopoda</taxon>
        <taxon>Oniscidea</taxon>
        <taxon>Crinocheta</taxon>
        <taxon>Armadillidiidae</taxon>
        <taxon>Armadillidium</taxon>
    </lineage>
</organism>